<evidence type="ECO:0000313" key="1">
    <source>
        <dbReference type="EMBL" id="EEX17600.1"/>
    </source>
</evidence>
<dbReference type="AlphaFoldDB" id="C9MSE5"/>
<dbReference type="Proteomes" id="UP000003327">
    <property type="component" value="Unassembled WGS sequence"/>
</dbReference>
<keyword evidence="2" id="KW-1185">Reference proteome</keyword>
<gene>
    <name evidence="1" type="ORF">HMPREF0973_02564</name>
</gene>
<dbReference type="STRING" id="649761.HMPREF0973_02564"/>
<reference evidence="1 2" key="1">
    <citation type="submission" date="2009-09" db="EMBL/GenBank/DDBJ databases">
        <authorList>
            <person name="Weinstock G."/>
            <person name="Sodergren E."/>
            <person name="Clifton S."/>
            <person name="Fulton L."/>
            <person name="Fulton B."/>
            <person name="Courtney L."/>
            <person name="Fronick C."/>
            <person name="Harrison M."/>
            <person name="Strong C."/>
            <person name="Farmer C."/>
            <person name="Delahaunty K."/>
            <person name="Markovic C."/>
            <person name="Hall O."/>
            <person name="Minx P."/>
            <person name="Tomlinson C."/>
            <person name="Mitreva M."/>
            <person name="Nelson J."/>
            <person name="Hou S."/>
            <person name="Wollam A."/>
            <person name="Pepin K.H."/>
            <person name="Johnson M."/>
            <person name="Bhonagiri V."/>
            <person name="Nash W.E."/>
            <person name="Warren W."/>
            <person name="Chinwalla A."/>
            <person name="Mardis E.R."/>
            <person name="Wilson R.K."/>
        </authorList>
    </citation>
    <scope>NUCLEOTIDE SEQUENCE [LARGE SCALE GENOMIC DNA]</scope>
    <source>
        <strain evidence="1 2">F0319</strain>
    </source>
</reference>
<dbReference type="EMBL" id="ACVA01000063">
    <property type="protein sequence ID" value="EEX17600.1"/>
    <property type="molecule type" value="Genomic_DNA"/>
</dbReference>
<name>C9MSE5_9BACT</name>
<accession>C9MSE5</accession>
<protein>
    <submittedName>
        <fullName evidence="1">Uncharacterized protein</fullName>
    </submittedName>
</protein>
<organism evidence="1 2">
    <name type="scientific">Prevotella veroralis F0319</name>
    <dbReference type="NCBI Taxonomy" id="649761"/>
    <lineage>
        <taxon>Bacteria</taxon>
        <taxon>Pseudomonadati</taxon>
        <taxon>Bacteroidota</taxon>
        <taxon>Bacteroidia</taxon>
        <taxon>Bacteroidales</taxon>
        <taxon>Prevotellaceae</taxon>
        <taxon>Prevotella</taxon>
    </lineage>
</organism>
<comment type="caution">
    <text evidence="1">The sequence shown here is derived from an EMBL/GenBank/DDBJ whole genome shotgun (WGS) entry which is preliminary data.</text>
</comment>
<dbReference type="HOGENOM" id="CLU_3237930_0_0_10"/>
<sequence>MKLCLFSWNSRSKNKGVLPSKVRGRFFDSKRAFRCYEEGVSSL</sequence>
<proteinExistence type="predicted"/>
<evidence type="ECO:0000313" key="2">
    <source>
        <dbReference type="Proteomes" id="UP000003327"/>
    </source>
</evidence>